<dbReference type="RefSeq" id="WP_238291164.1">
    <property type="nucleotide sequence ID" value="NZ_BPQS01000033.1"/>
</dbReference>
<organism evidence="1 2">
    <name type="scientific">Methylobacterium longum</name>
    <dbReference type="NCBI Taxonomy" id="767694"/>
    <lineage>
        <taxon>Bacteria</taxon>
        <taxon>Pseudomonadati</taxon>
        <taxon>Pseudomonadota</taxon>
        <taxon>Alphaproteobacteria</taxon>
        <taxon>Hyphomicrobiales</taxon>
        <taxon>Methylobacteriaceae</taxon>
        <taxon>Methylobacterium</taxon>
    </lineage>
</organism>
<sequence length="68" mass="7434">MARRLTSLDQISLDLMVAGTRAAGVRRTKANVQACAELQIAIREALRAVLPPDDPRRDPDYPFDQAGA</sequence>
<comment type="caution">
    <text evidence="1">The sequence shown here is derived from an EMBL/GenBank/DDBJ whole genome shotgun (WGS) entry which is preliminary data.</text>
</comment>
<protein>
    <recommendedName>
        <fullName evidence="3">DUF4089 domain-containing protein</fullName>
    </recommendedName>
</protein>
<proteinExistence type="predicted"/>
<accession>A0ABT8ALD8</accession>
<keyword evidence="2" id="KW-1185">Reference proteome</keyword>
<name>A0ABT8ALD8_9HYPH</name>
<dbReference type="EMBL" id="JAUFPT010000016">
    <property type="protein sequence ID" value="MDN3570209.1"/>
    <property type="molecule type" value="Genomic_DNA"/>
</dbReference>
<evidence type="ECO:0000313" key="2">
    <source>
        <dbReference type="Proteomes" id="UP001244297"/>
    </source>
</evidence>
<reference evidence="2" key="1">
    <citation type="journal article" date="2019" name="Int. J. Syst. Evol. Microbiol.">
        <title>The Global Catalogue of Microorganisms (GCM) 10K type strain sequencing project: providing services to taxonomists for standard genome sequencing and annotation.</title>
        <authorList>
            <consortium name="The Broad Institute Genomics Platform"/>
            <consortium name="The Broad Institute Genome Sequencing Center for Infectious Disease"/>
            <person name="Wu L."/>
            <person name="Ma J."/>
        </authorList>
    </citation>
    <scope>NUCLEOTIDE SEQUENCE [LARGE SCALE GENOMIC DNA]</scope>
    <source>
        <strain evidence="2">CECT 7806</strain>
    </source>
</reference>
<gene>
    <name evidence="1" type="ORF">QWZ18_06170</name>
</gene>
<evidence type="ECO:0000313" key="1">
    <source>
        <dbReference type="EMBL" id="MDN3570209.1"/>
    </source>
</evidence>
<dbReference type="Proteomes" id="UP001244297">
    <property type="component" value="Unassembled WGS sequence"/>
</dbReference>
<evidence type="ECO:0008006" key="3">
    <source>
        <dbReference type="Google" id="ProtNLM"/>
    </source>
</evidence>